<dbReference type="Pfam" id="PF16421">
    <property type="entry name" value="E2F_CC-MB"/>
    <property type="match status" value="1"/>
</dbReference>
<protein>
    <submittedName>
        <fullName evidence="8">E2F_CC-MB domain-containing protein</fullName>
    </submittedName>
</protein>
<dbReference type="PANTHER" id="PTHR12081">
    <property type="entry name" value="TRANSCRIPTION FACTOR E2F"/>
    <property type="match status" value="1"/>
</dbReference>
<dbReference type="AlphaFoldDB" id="A0A8R1DU35"/>
<dbReference type="GO" id="GO:0090575">
    <property type="term" value="C:RNA polymerase II transcription regulator complex"/>
    <property type="evidence" value="ECO:0007669"/>
    <property type="project" value="TreeGrafter"/>
</dbReference>
<dbReference type="GO" id="GO:0000981">
    <property type="term" value="F:DNA-binding transcription factor activity, RNA polymerase II-specific"/>
    <property type="evidence" value="ECO:0007669"/>
    <property type="project" value="TreeGrafter"/>
</dbReference>
<dbReference type="Gene3D" id="6.10.250.540">
    <property type="match status" value="1"/>
</dbReference>
<evidence type="ECO:0000256" key="1">
    <source>
        <dbReference type="ARBA" id="ARBA00010940"/>
    </source>
</evidence>
<evidence type="ECO:0000313" key="9">
    <source>
        <dbReference type="Proteomes" id="UP000005237"/>
    </source>
</evidence>
<sequence length="325" mass="36652">MNNDDLDPMESFVNMRAMSNMQLEKALDMTKQNAMKANMIMGGDGELDFDFDFDEDEDLDQPQMGTRADKSLGLLAKRFIKMIQYSPYGRGGDFMLNIKDGKRQTTSNDEDQKIEQLKADIEKLNRDEEIIEQNQRWIAQSLRNLTESSDNNKLSYVPRAHIAEIFGKDLTIGLQTRIGTQIKTSDTDDIPGNLDSSWMYVKNASGPLRAAIVSNHELHDFVRKERQFMGGEEHVDEDAPDDLDLDPFMMNEPGPSSSPSSSTTSGVYKRRTLADEVFDSKRGRYHSSAPPPIKILEPPPANNDYVYSSTSDDIRGDSVIDLFGD</sequence>
<dbReference type="EnsemblMetazoa" id="CJA12509a.1">
    <property type="protein sequence ID" value="CJA12509a.1"/>
    <property type="gene ID" value="WBGene00131713"/>
</dbReference>
<reference evidence="8" key="2">
    <citation type="submission" date="2022-06" db="UniProtKB">
        <authorList>
            <consortium name="EnsemblMetazoa"/>
        </authorList>
    </citation>
    <scope>IDENTIFICATION</scope>
    <source>
        <strain evidence="8">DF5081</strain>
    </source>
</reference>
<feature type="domain" description="E2F transcription factor CC-MB" evidence="7">
    <location>
        <begin position="117"/>
        <end position="214"/>
    </location>
</feature>
<feature type="compositionally biased region" description="Low complexity" evidence="6">
    <location>
        <begin position="253"/>
        <end position="266"/>
    </location>
</feature>
<evidence type="ECO:0000256" key="3">
    <source>
        <dbReference type="ARBA" id="ARBA00023125"/>
    </source>
</evidence>
<evidence type="ECO:0000256" key="4">
    <source>
        <dbReference type="ARBA" id="ARBA00023163"/>
    </source>
</evidence>
<feature type="compositionally biased region" description="Basic and acidic residues" evidence="6">
    <location>
        <begin position="272"/>
        <end position="282"/>
    </location>
</feature>
<keyword evidence="9" id="KW-1185">Reference proteome</keyword>
<feature type="region of interest" description="Disordered" evidence="6">
    <location>
        <begin position="231"/>
        <end position="301"/>
    </location>
</feature>
<proteinExistence type="inferred from homology"/>
<keyword evidence="4" id="KW-0804">Transcription</keyword>
<keyword evidence="3" id="KW-0238">DNA-binding</keyword>
<comment type="similarity">
    <text evidence="1">Belongs to the E2F/DP family.</text>
</comment>
<evidence type="ECO:0000259" key="7">
    <source>
        <dbReference type="Pfam" id="PF16421"/>
    </source>
</evidence>
<dbReference type="InterPro" id="IPR015633">
    <property type="entry name" value="E2F"/>
</dbReference>
<keyword evidence="2" id="KW-0805">Transcription regulation</keyword>
<dbReference type="InterPro" id="IPR032198">
    <property type="entry name" value="E2F_CC-MB"/>
</dbReference>
<evidence type="ECO:0000256" key="5">
    <source>
        <dbReference type="SAM" id="Coils"/>
    </source>
</evidence>
<dbReference type="Proteomes" id="UP000005237">
    <property type="component" value="Unassembled WGS sequence"/>
</dbReference>
<feature type="compositionally biased region" description="Pro residues" evidence="6">
    <location>
        <begin position="289"/>
        <end position="301"/>
    </location>
</feature>
<feature type="coiled-coil region" evidence="5">
    <location>
        <begin position="107"/>
        <end position="134"/>
    </location>
</feature>
<organism evidence="8 9">
    <name type="scientific">Caenorhabditis japonica</name>
    <dbReference type="NCBI Taxonomy" id="281687"/>
    <lineage>
        <taxon>Eukaryota</taxon>
        <taxon>Metazoa</taxon>
        <taxon>Ecdysozoa</taxon>
        <taxon>Nematoda</taxon>
        <taxon>Chromadorea</taxon>
        <taxon>Rhabditida</taxon>
        <taxon>Rhabditina</taxon>
        <taxon>Rhabditomorpha</taxon>
        <taxon>Rhabditoidea</taxon>
        <taxon>Rhabditidae</taxon>
        <taxon>Peloderinae</taxon>
        <taxon>Caenorhabditis</taxon>
    </lineage>
</organism>
<dbReference type="GO" id="GO:0000978">
    <property type="term" value="F:RNA polymerase II cis-regulatory region sequence-specific DNA binding"/>
    <property type="evidence" value="ECO:0007669"/>
    <property type="project" value="InterPro"/>
</dbReference>
<evidence type="ECO:0000256" key="2">
    <source>
        <dbReference type="ARBA" id="ARBA00023015"/>
    </source>
</evidence>
<feature type="compositionally biased region" description="Acidic residues" evidence="6">
    <location>
        <begin position="234"/>
        <end position="245"/>
    </location>
</feature>
<reference evidence="9" key="1">
    <citation type="submission" date="2010-08" db="EMBL/GenBank/DDBJ databases">
        <authorList>
            <consortium name="Caenorhabditis japonica Sequencing Consortium"/>
            <person name="Wilson R.K."/>
        </authorList>
    </citation>
    <scope>NUCLEOTIDE SEQUENCE [LARGE SCALE GENOMIC DNA]</scope>
    <source>
        <strain evidence="9">DF5081</strain>
    </source>
</reference>
<dbReference type="SUPFAM" id="SSF144074">
    <property type="entry name" value="E2F-DP heterodimerization region"/>
    <property type="match status" value="1"/>
</dbReference>
<name>A0A8R1DU35_CAEJA</name>
<dbReference type="InterPro" id="IPR037241">
    <property type="entry name" value="E2F-DP_heterodim"/>
</dbReference>
<dbReference type="GO" id="GO:0046983">
    <property type="term" value="F:protein dimerization activity"/>
    <property type="evidence" value="ECO:0007669"/>
    <property type="project" value="InterPro"/>
</dbReference>
<dbReference type="PANTHER" id="PTHR12081:SF18">
    <property type="entry name" value="TRANSCRIPTION FACTOR E2F2-RELATED"/>
    <property type="match status" value="1"/>
</dbReference>
<accession>A0A8R1DU35</accession>
<evidence type="ECO:0000256" key="6">
    <source>
        <dbReference type="SAM" id="MobiDB-lite"/>
    </source>
</evidence>
<keyword evidence="5" id="KW-0175">Coiled coil</keyword>
<evidence type="ECO:0000313" key="8">
    <source>
        <dbReference type="EnsemblMetazoa" id="CJA12509a.1"/>
    </source>
</evidence>